<accession>A0A835GAG0</accession>
<proteinExistence type="predicted"/>
<reference evidence="1" key="1">
    <citation type="submission" date="2020-08" db="EMBL/GenBank/DDBJ databases">
        <title>Spodoptera exigua strain:BAW_Kor-Di-RS1 Genome sequencing and assembly.</title>
        <authorList>
            <person name="Kim J."/>
            <person name="Nam H.Y."/>
            <person name="Kwon M."/>
            <person name="Choi J.H."/>
            <person name="Cho S.R."/>
            <person name="Kim G.-H."/>
        </authorList>
    </citation>
    <scope>NUCLEOTIDE SEQUENCE</scope>
    <source>
        <strain evidence="1">BAW_Kor-Di-RS1</strain>
        <tissue evidence="1">Whole-body</tissue>
    </source>
</reference>
<evidence type="ECO:0000313" key="1">
    <source>
        <dbReference type="EMBL" id="KAF9411447.1"/>
    </source>
</evidence>
<dbReference type="AlphaFoldDB" id="A0A835GAG0"/>
<keyword evidence="2" id="KW-1185">Reference proteome</keyword>
<gene>
    <name evidence="1" type="ORF">HW555_009742</name>
</gene>
<sequence>MAGSGGLSEWSEGASVWFQPPGAAAPLPGELVEVHRAARVLLVSAHLNGQHYNKVTYEATSSQNVTVSHPIC</sequence>
<organism evidence="1 2">
    <name type="scientific">Spodoptera exigua</name>
    <name type="common">Beet armyworm</name>
    <name type="synonym">Noctua fulgens</name>
    <dbReference type="NCBI Taxonomy" id="7107"/>
    <lineage>
        <taxon>Eukaryota</taxon>
        <taxon>Metazoa</taxon>
        <taxon>Ecdysozoa</taxon>
        <taxon>Arthropoda</taxon>
        <taxon>Hexapoda</taxon>
        <taxon>Insecta</taxon>
        <taxon>Pterygota</taxon>
        <taxon>Neoptera</taxon>
        <taxon>Endopterygota</taxon>
        <taxon>Lepidoptera</taxon>
        <taxon>Glossata</taxon>
        <taxon>Ditrysia</taxon>
        <taxon>Noctuoidea</taxon>
        <taxon>Noctuidae</taxon>
        <taxon>Amphipyrinae</taxon>
        <taxon>Spodoptera</taxon>
    </lineage>
</organism>
<name>A0A835GAG0_SPOEX</name>
<evidence type="ECO:0000313" key="2">
    <source>
        <dbReference type="Proteomes" id="UP000648187"/>
    </source>
</evidence>
<dbReference type="EMBL" id="JACKWZ010000224">
    <property type="protein sequence ID" value="KAF9411447.1"/>
    <property type="molecule type" value="Genomic_DNA"/>
</dbReference>
<dbReference type="Proteomes" id="UP000648187">
    <property type="component" value="Unassembled WGS sequence"/>
</dbReference>
<protein>
    <submittedName>
        <fullName evidence="1">Uncharacterized protein</fullName>
    </submittedName>
</protein>
<comment type="caution">
    <text evidence="1">The sequence shown here is derived from an EMBL/GenBank/DDBJ whole genome shotgun (WGS) entry which is preliminary data.</text>
</comment>